<proteinExistence type="inferred from homology"/>
<feature type="domain" description="Ketoreductase" evidence="4">
    <location>
        <begin position="18"/>
        <end position="204"/>
    </location>
</feature>
<dbReference type="Gene3D" id="3.40.50.720">
    <property type="entry name" value="NAD(P)-binding Rossmann-like Domain"/>
    <property type="match status" value="1"/>
</dbReference>
<dbReference type="InterPro" id="IPR002347">
    <property type="entry name" value="SDR_fam"/>
</dbReference>
<dbReference type="EMBL" id="JBFPJR010000007">
    <property type="protein sequence ID" value="MEX0427110.1"/>
    <property type="molecule type" value="Genomic_DNA"/>
</dbReference>
<sequence length="339" mass="35761">MTARSTRPRRRGVDLDGAVVVITGASSGIGRATAHRFAAEHARLVLAARAAAPLDEVAAECRDAGAPSVLTVPLDVVDAAAHERLVARAVTAFGRVDVWVNNAAVMSYGTVEKTPVEIQQRIVEVNLLGVMWGTRAVLPVFRRQGRGVLINVSSLYGKVATPYVSGYAASKFGILGFTQTVRQEMHDAPGVAVCAVLPGSMDTPIFQHAANYLGRAVKPVPPVSSPVRVARAIVDLARRPRRQAQVGQLQHLVSIGHALLPRAYGDLAPGVMRFVAVGRRPQASGPGNVLPPDAASDALLGHWRSPRARAAAAALGVAGTTAAGRLLWGLRTRRQEGSH</sequence>
<comment type="caution">
    <text evidence="5">The sequence shown here is derived from an EMBL/GenBank/DDBJ whole genome shotgun (WGS) entry which is preliminary data.</text>
</comment>
<keyword evidence="2" id="KW-0560">Oxidoreductase</keyword>
<dbReference type="PRINTS" id="PR00080">
    <property type="entry name" value="SDRFAMILY"/>
</dbReference>
<dbReference type="PRINTS" id="PR00081">
    <property type="entry name" value="GDHRDH"/>
</dbReference>
<evidence type="ECO:0000256" key="2">
    <source>
        <dbReference type="ARBA" id="ARBA00023002"/>
    </source>
</evidence>
<accession>A0ABV3SX48</accession>
<evidence type="ECO:0000256" key="3">
    <source>
        <dbReference type="RuleBase" id="RU000363"/>
    </source>
</evidence>
<dbReference type="SMART" id="SM00822">
    <property type="entry name" value="PKS_KR"/>
    <property type="match status" value="1"/>
</dbReference>
<evidence type="ECO:0000256" key="1">
    <source>
        <dbReference type="ARBA" id="ARBA00006484"/>
    </source>
</evidence>
<dbReference type="PANTHER" id="PTHR44196:SF1">
    <property type="entry name" value="DEHYDROGENASE_REDUCTASE SDR FAMILY MEMBER 7B"/>
    <property type="match status" value="1"/>
</dbReference>
<organism evidence="5 6">
    <name type="scientific">Nocardioides eburneus</name>
    <dbReference type="NCBI Taxonomy" id="3231482"/>
    <lineage>
        <taxon>Bacteria</taxon>
        <taxon>Bacillati</taxon>
        <taxon>Actinomycetota</taxon>
        <taxon>Actinomycetes</taxon>
        <taxon>Propionibacteriales</taxon>
        <taxon>Nocardioidaceae</taxon>
        <taxon>Nocardioides</taxon>
    </lineage>
</organism>
<reference evidence="5 6" key="1">
    <citation type="submission" date="2024-07" db="EMBL/GenBank/DDBJ databases">
        <authorList>
            <person name="Lee S."/>
            <person name="Kang M."/>
        </authorList>
    </citation>
    <scope>NUCLEOTIDE SEQUENCE [LARGE SCALE GENOMIC DNA]</scope>
    <source>
        <strain evidence="5 6">DS6</strain>
    </source>
</reference>
<gene>
    <name evidence="5" type="ORF">AB3X52_05710</name>
</gene>
<keyword evidence="6" id="KW-1185">Reference proteome</keyword>
<comment type="similarity">
    <text evidence="1 3">Belongs to the short-chain dehydrogenases/reductases (SDR) family.</text>
</comment>
<evidence type="ECO:0000313" key="5">
    <source>
        <dbReference type="EMBL" id="MEX0427110.1"/>
    </source>
</evidence>
<dbReference type="Proteomes" id="UP001556631">
    <property type="component" value="Unassembled WGS sequence"/>
</dbReference>
<name>A0ABV3SX48_9ACTN</name>
<dbReference type="InterPro" id="IPR036291">
    <property type="entry name" value="NAD(P)-bd_dom_sf"/>
</dbReference>
<protein>
    <submittedName>
        <fullName evidence="5">SDR family NAD(P)-dependent oxidoreductase</fullName>
    </submittedName>
</protein>
<dbReference type="PANTHER" id="PTHR44196">
    <property type="entry name" value="DEHYDROGENASE/REDUCTASE SDR FAMILY MEMBER 7B"/>
    <property type="match status" value="1"/>
</dbReference>
<dbReference type="Pfam" id="PF00106">
    <property type="entry name" value="adh_short"/>
    <property type="match status" value="1"/>
</dbReference>
<evidence type="ECO:0000259" key="4">
    <source>
        <dbReference type="SMART" id="SM00822"/>
    </source>
</evidence>
<dbReference type="InterPro" id="IPR057326">
    <property type="entry name" value="KR_dom"/>
</dbReference>
<dbReference type="PROSITE" id="PS00061">
    <property type="entry name" value="ADH_SHORT"/>
    <property type="match status" value="1"/>
</dbReference>
<dbReference type="InterPro" id="IPR020904">
    <property type="entry name" value="Sc_DH/Rdtase_CS"/>
</dbReference>
<evidence type="ECO:0000313" key="6">
    <source>
        <dbReference type="Proteomes" id="UP001556631"/>
    </source>
</evidence>
<dbReference type="RefSeq" id="WP_367992173.1">
    <property type="nucleotide sequence ID" value="NZ_JBFPJR010000007.1"/>
</dbReference>
<dbReference type="SUPFAM" id="SSF51735">
    <property type="entry name" value="NAD(P)-binding Rossmann-fold domains"/>
    <property type="match status" value="1"/>
</dbReference>